<dbReference type="PANTHER" id="PTHR11534:SF9">
    <property type="entry name" value="MYOGENIC-DETERMINATION PROTEIN"/>
    <property type="match status" value="1"/>
</dbReference>
<dbReference type="GO" id="GO:0005634">
    <property type="term" value="C:nucleus"/>
    <property type="evidence" value="ECO:0007669"/>
    <property type="project" value="UniProtKB-SubCell"/>
</dbReference>
<dbReference type="InterPro" id="IPR002546">
    <property type="entry name" value="MyoD_N"/>
</dbReference>
<sequence>MMMMADYRSCRYDYTSSGGGPSMFGGGATMGPGGVSGSTAPTDLGDPRQIMGDMTYHHSLAPSVSARQAELLSPHGSSHPHHHQMTSYPRAAFARPYGATAADVYNTYGGYASAAASQHFYAPTDSSQHHSHHQISHFSHLHPQSAQLYTTDSQSDYQRRIRNGSGGGTSSQTYSDFSSPSCTNTEIRGAKAQESSSKNFLSHKNERRDSSISPAAPKDSCDKASNSRENASAKTKDGANTVQSPSTTVTGKNSKTVHASPHKSTMDSPRSDTTGNAVSCEVKMDKLGCGPNIASTNINGSTHHNNHHSIFQHQNKQCNHDDLMDDSCGEDDDNNNDDDDDEHIPHVLAPGYHGPNRRCLLWACKACKRKTVTVDRRKAATMRERRRLKRVNEAFDTLKRRTCPNPNQRLPKVEILRNAIEYIESLEELLHGNNRLNNAKLGSINNRGGGGGAGDDGCNANGNNDNNSSSGSSDYMTINSTSAEMGLPCGFSGPNEALWIRENIPAFRYPLQEPEDTVEWLSPWQLHGARERGCEGARTALPCQGSVNESRGAYRLELKVPETKSIEIREAACRLTSPFILKISLARTARECAICLGRYIPSIPGNAIESGRSGRRVLNGCPVASQAEPNLSLAPNSERVGLGRC</sequence>
<dbReference type="InterPro" id="IPR039704">
    <property type="entry name" value="Myogenic_factor"/>
</dbReference>
<gene>
    <name evidence="6" type="ORF">RRG08_063197</name>
</gene>
<dbReference type="Pfam" id="PF00010">
    <property type="entry name" value="HLH"/>
    <property type="match status" value="1"/>
</dbReference>
<feature type="region of interest" description="Disordered" evidence="4">
    <location>
        <begin position="455"/>
        <end position="474"/>
    </location>
</feature>
<evidence type="ECO:0000256" key="4">
    <source>
        <dbReference type="SAM" id="MobiDB-lite"/>
    </source>
</evidence>
<evidence type="ECO:0000259" key="5">
    <source>
        <dbReference type="PROSITE" id="PS50888"/>
    </source>
</evidence>
<keyword evidence="3" id="KW-0539">Nucleus</keyword>
<accession>A0AAE1D4Z1</accession>
<dbReference type="PANTHER" id="PTHR11534">
    <property type="entry name" value="MYOGENIC FACTOR"/>
    <property type="match status" value="1"/>
</dbReference>
<dbReference type="Gene3D" id="4.10.280.10">
    <property type="entry name" value="Helix-loop-helix DNA-binding domain"/>
    <property type="match status" value="1"/>
</dbReference>
<dbReference type="GO" id="GO:0046983">
    <property type="term" value="F:protein dimerization activity"/>
    <property type="evidence" value="ECO:0007669"/>
    <property type="project" value="InterPro"/>
</dbReference>
<dbReference type="GO" id="GO:0007517">
    <property type="term" value="P:muscle organ development"/>
    <property type="evidence" value="ECO:0007669"/>
    <property type="project" value="InterPro"/>
</dbReference>
<name>A0AAE1D4Z1_9GAST</name>
<dbReference type="CDD" id="cd19699">
    <property type="entry name" value="bHLH_TS_dMYOD_like"/>
    <property type="match status" value="1"/>
</dbReference>
<dbReference type="GO" id="GO:0000978">
    <property type="term" value="F:RNA polymerase II cis-regulatory region sequence-specific DNA binding"/>
    <property type="evidence" value="ECO:0007669"/>
    <property type="project" value="TreeGrafter"/>
</dbReference>
<evidence type="ECO:0000313" key="7">
    <source>
        <dbReference type="Proteomes" id="UP001283361"/>
    </source>
</evidence>
<feature type="domain" description="BHLH" evidence="5">
    <location>
        <begin position="375"/>
        <end position="426"/>
    </location>
</feature>
<feature type="compositionally biased region" description="Low complexity" evidence="4">
    <location>
        <begin position="456"/>
        <end position="474"/>
    </location>
</feature>
<dbReference type="FunFam" id="4.10.280.10:FF:000005">
    <property type="entry name" value="Myogenic factor"/>
    <property type="match status" value="1"/>
</dbReference>
<feature type="compositionally biased region" description="Polar residues" evidence="4">
    <location>
        <begin position="227"/>
        <end position="276"/>
    </location>
</feature>
<protein>
    <recommendedName>
        <fullName evidence="5">BHLH domain-containing protein</fullName>
    </recommendedName>
</protein>
<dbReference type="InterPro" id="IPR011598">
    <property type="entry name" value="bHLH_dom"/>
</dbReference>
<feature type="compositionally biased region" description="Polar residues" evidence="4">
    <location>
        <begin position="176"/>
        <end position="186"/>
    </location>
</feature>
<evidence type="ECO:0000313" key="6">
    <source>
        <dbReference type="EMBL" id="KAK3757005.1"/>
    </source>
</evidence>
<evidence type="ECO:0000256" key="3">
    <source>
        <dbReference type="ARBA" id="ARBA00023242"/>
    </source>
</evidence>
<dbReference type="InterPro" id="IPR036638">
    <property type="entry name" value="HLH_DNA-bd_sf"/>
</dbReference>
<evidence type="ECO:0000256" key="2">
    <source>
        <dbReference type="ARBA" id="ARBA00023125"/>
    </source>
</evidence>
<feature type="region of interest" description="Disordered" evidence="4">
    <location>
        <begin position="322"/>
        <end position="350"/>
    </location>
</feature>
<dbReference type="SUPFAM" id="SSF47459">
    <property type="entry name" value="HLH, helix-loop-helix DNA-binding domain"/>
    <property type="match status" value="1"/>
</dbReference>
<feature type="region of interest" description="Disordered" evidence="4">
    <location>
        <begin position="149"/>
        <end position="276"/>
    </location>
</feature>
<dbReference type="SMART" id="SM00520">
    <property type="entry name" value="BASIC"/>
    <property type="match status" value="1"/>
</dbReference>
<dbReference type="PROSITE" id="PS50888">
    <property type="entry name" value="BHLH"/>
    <property type="match status" value="1"/>
</dbReference>
<reference evidence="6" key="1">
    <citation type="journal article" date="2023" name="G3 (Bethesda)">
        <title>A reference genome for the long-term kleptoplast-retaining sea slug Elysia crispata morphotype clarki.</title>
        <authorList>
            <person name="Eastman K.E."/>
            <person name="Pendleton A.L."/>
            <person name="Shaikh M.A."/>
            <person name="Suttiyut T."/>
            <person name="Ogas R."/>
            <person name="Tomko P."/>
            <person name="Gavelis G."/>
            <person name="Widhalm J.R."/>
            <person name="Wisecaver J.H."/>
        </authorList>
    </citation>
    <scope>NUCLEOTIDE SEQUENCE</scope>
    <source>
        <strain evidence="6">ECLA1</strain>
    </source>
</reference>
<feature type="compositionally biased region" description="Polar residues" evidence="4">
    <location>
        <begin position="193"/>
        <end position="202"/>
    </location>
</feature>
<comment type="subcellular location">
    <subcellularLocation>
        <location evidence="1">Nucleus</location>
    </subcellularLocation>
</comment>
<keyword evidence="7" id="KW-1185">Reference proteome</keyword>
<proteinExistence type="predicted"/>
<dbReference type="GO" id="GO:0045663">
    <property type="term" value="P:positive regulation of myoblast differentiation"/>
    <property type="evidence" value="ECO:0007669"/>
    <property type="project" value="TreeGrafter"/>
</dbReference>
<comment type="caution">
    <text evidence="6">The sequence shown here is derived from an EMBL/GenBank/DDBJ whole genome shotgun (WGS) entry which is preliminary data.</text>
</comment>
<dbReference type="Pfam" id="PF01586">
    <property type="entry name" value="Basic"/>
    <property type="match status" value="1"/>
</dbReference>
<dbReference type="EMBL" id="JAWDGP010005428">
    <property type="protein sequence ID" value="KAK3757005.1"/>
    <property type="molecule type" value="Genomic_DNA"/>
</dbReference>
<dbReference type="SMART" id="SM00353">
    <property type="entry name" value="HLH"/>
    <property type="match status" value="1"/>
</dbReference>
<evidence type="ECO:0000256" key="1">
    <source>
        <dbReference type="ARBA" id="ARBA00004123"/>
    </source>
</evidence>
<dbReference type="AlphaFoldDB" id="A0AAE1D4Z1"/>
<dbReference type="GO" id="GO:0000981">
    <property type="term" value="F:DNA-binding transcription factor activity, RNA polymerase II-specific"/>
    <property type="evidence" value="ECO:0007669"/>
    <property type="project" value="TreeGrafter"/>
</dbReference>
<dbReference type="Proteomes" id="UP001283361">
    <property type="component" value="Unassembled WGS sequence"/>
</dbReference>
<keyword evidence="2" id="KW-0238">DNA-binding</keyword>
<feature type="compositionally biased region" description="Acidic residues" evidence="4">
    <location>
        <begin position="323"/>
        <end position="342"/>
    </location>
</feature>
<organism evidence="6 7">
    <name type="scientific">Elysia crispata</name>
    <name type="common">lettuce slug</name>
    <dbReference type="NCBI Taxonomy" id="231223"/>
    <lineage>
        <taxon>Eukaryota</taxon>
        <taxon>Metazoa</taxon>
        <taxon>Spiralia</taxon>
        <taxon>Lophotrochozoa</taxon>
        <taxon>Mollusca</taxon>
        <taxon>Gastropoda</taxon>
        <taxon>Heterobranchia</taxon>
        <taxon>Euthyneura</taxon>
        <taxon>Panpulmonata</taxon>
        <taxon>Sacoglossa</taxon>
        <taxon>Placobranchoidea</taxon>
        <taxon>Plakobranchidae</taxon>
        <taxon>Elysia</taxon>
    </lineage>
</organism>